<protein>
    <recommendedName>
        <fullName evidence="3">DUF3800 domain-containing protein</fullName>
    </recommendedName>
</protein>
<evidence type="ECO:0000313" key="2">
    <source>
        <dbReference type="Proteomes" id="UP001139308"/>
    </source>
</evidence>
<reference evidence="1" key="1">
    <citation type="submission" date="2022-01" db="EMBL/GenBank/DDBJ databases">
        <title>Genome sequence and assembly of Parabukholderia sp. RG36.</title>
        <authorList>
            <person name="Chhetri G."/>
        </authorList>
    </citation>
    <scope>NUCLEOTIDE SEQUENCE</scope>
    <source>
        <strain evidence="1">RG36</strain>
    </source>
</reference>
<accession>A0A9X1UHW7</accession>
<name>A0A9X1UHW7_9BURK</name>
<dbReference type="EMBL" id="JAKLJA010000031">
    <property type="protein sequence ID" value="MCG5077109.1"/>
    <property type="molecule type" value="Genomic_DNA"/>
</dbReference>
<dbReference type="AlphaFoldDB" id="A0A9X1UHW7"/>
<gene>
    <name evidence="1" type="ORF">L5014_27835</name>
</gene>
<proteinExistence type="predicted"/>
<comment type="caution">
    <text evidence="1">The sequence shown here is derived from an EMBL/GenBank/DDBJ whole genome shotgun (WGS) entry which is preliminary data.</text>
</comment>
<evidence type="ECO:0000313" key="1">
    <source>
        <dbReference type="EMBL" id="MCG5077109.1"/>
    </source>
</evidence>
<organism evidence="1 2">
    <name type="scientific">Paraburkholderia tagetis</name>
    <dbReference type="NCBI Taxonomy" id="2913261"/>
    <lineage>
        <taxon>Bacteria</taxon>
        <taxon>Pseudomonadati</taxon>
        <taxon>Pseudomonadota</taxon>
        <taxon>Betaproteobacteria</taxon>
        <taxon>Burkholderiales</taxon>
        <taxon>Burkholderiaceae</taxon>
        <taxon>Paraburkholderia</taxon>
    </lineage>
</organism>
<sequence>MSHPESPNGLNIFVDESGTFVLSNRKSAFCVVAAYVIPDRQLNEVADLISALRADSGAGAETKLRDLAEDSYGAFLGSLGRLGGLAFAVAVDVGLHRSEQVEHHRNMQARKIRENVPKMLYEEGRAALASLADGIETLPLQLYTQLVCQVGLFHTILTKAPLYFVQRDPSALSAFRWRID</sequence>
<dbReference type="Proteomes" id="UP001139308">
    <property type="component" value="Unassembled WGS sequence"/>
</dbReference>
<evidence type="ECO:0008006" key="3">
    <source>
        <dbReference type="Google" id="ProtNLM"/>
    </source>
</evidence>
<keyword evidence="2" id="KW-1185">Reference proteome</keyword>
<dbReference type="RefSeq" id="WP_238467013.1">
    <property type="nucleotide sequence ID" value="NZ_JAKLJA010000031.1"/>
</dbReference>